<proteinExistence type="predicted"/>
<dbReference type="EMBL" id="LR797474">
    <property type="protein sequence ID" value="CAB4218832.1"/>
    <property type="molecule type" value="Genomic_DNA"/>
</dbReference>
<protein>
    <submittedName>
        <fullName evidence="1">Uncharacterized protein</fullName>
    </submittedName>
</protein>
<sequence length="221" mass="25887">MNQLEKLKDFYQNGTDPEFSPSPNHIFGSNTNTSKTYLMPGHFYTHLELDPISPDQVPTWDEYEMMKNPSTRENSLIERYPKVKKPFYDNRPIFLALSTDGFGLNVKLMSQPLRKKFIRMYLKQVSNLLDKCYSDGTLIDIDKRLRMSELSAFYRVNLDFIKAVSGLPDIKFNLLVNKYNREKMRNLSLIDWNDVPKLHLANYSTDEMISARSSFSLFEIK</sequence>
<gene>
    <name evidence="1" type="ORF">UFOVP1604_48</name>
</gene>
<accession>A0A6J5STD8</accession>
<reference evidence="1" key="1">
    <citation type="submission" date="2020-05" db="EMBL/GenBank/DDBJ databases">
        <authorList>
            <person name="Chiriac C."/>
            <person name="Salcher M."/>
            <person name="Ghai R."/>
            <person name="Kavagutti S V."/>
        </authorList>
    </citation>
    <scope>NUCLEOTIDE SEQUENCE</scope>
</reference>
<organism evidence="1">
    <name type="scientific">uncultured Caudovirales phage</name>
    <dbReference type="NCBI Taxonomy" id="2100421"/>
    <lineage>
        <taxon>Viruses</taxon>
        <taxon>Duplodnaviria</taxon>
        <taxon>Heunggongvirae</taxon>
        <taxon>Uroviricota</taxon>
        <taxon>Caudoviricetes</taxon>
        <taxon>Peduoviridae</taxon>
        <taxon>Maltschvirus</taxon>
        <taxon>Maltschvirus maltsch</taxon>
    </lineage>
</organism>
<evidence type="ECO:0000313" key="1">
    <source>
        <dbReference type="EMBL" id="CAB4218832.1"/>
    </source>
</evidence>
<name>A0A6J5STD8_9CAUD</name>